<dbReference type="EMBL" id="HBUE01309724">
    <property type="protein sequence ID" value="CAG6582726.1"/>
    <property type="molecule type" value="Transcribed_RNA"/>
</dbReference>
<sequence length="100" mass="11822">MSTILQHPAHCTINFPWHYQMLFSRLAEKYPVRIPLPHSLVQLSKWLTSKILLITPRRDRGHFLVIIVRHRRRIIERFAFTSAQSSSSSLFRAANTQKRN</sequence>
<protein>
    <submittedName>
        <fullName evidence="1">(northern house mosquito) hypothetical protein</fullName>
    </submittedName>
</protein>
<dbReference type="AlphaFoldDB" id="A0A8D8NZ10"/>
<name>A0A8D8NZ10_CULPI</name>
<organism evidence="1">
    <name type="scientific">Culex pipiens</name>
    <name type="common">House mosquito</name>
    <dbReference type="NCBI Taxonomy" id="7175"/>
    <lineage>
        <taxon>Eukaryota</taxon>
        <taxon>Metazoa</taxon>
        <taxon>Ecdysozoa</taxon>
        <taxon>Arthropoda</taxon>
        <taxon>Hexapoda</taxon>
        <taxon>Insecta</taxon>
        <taxon>Pterygota</taxon>
        <taxon>Neoptera</taxon>
        <taxon>Endopterygota</taxon>
        <taxon>Diptera</taxon>
        <taxon>Nematocera</taxon>
        <taxon>Culicoidea</taxon>
        <taxon>Culicidae</taxon>
        <taxon>Culicinae</taxon>
        <taxon>Culicini</taxon>
        <taxon>Culex</taxon>
        <taxon>Culex</taxon>
    </lineage>
</organism>
<accession>A0A8D8NZ10</accession>
<proteinExistence type="predicted"/>
<evidence type="ECO:0000313" key="1">
    <source>
        <dbReference type="EMBL" id="CAG6582726.1"/>
    </source>
</evidence>
<dbReference type="EMBL" id="HBUE01203506">
    <property type="protein sequence ID" value="CAG6530885.1"/>
    <property type="molecule type" value="Transcribed_RNA"/>
</dbReference>
<reference evidence="1" key="1">
    <citation type="submission" date="2021-05" db="EMBL/GenBank/DDBJ databases">
        <authorList>
            <person name="Alioto T."/>
            <person name="Alioto T."/>
            <person name="Gomez Garrido J."/>
        </authorList>
    </citation>
    <scope>NUCLEOTIDE SEQUENCE</scope>
</reference>